<protein>
    <submittedName>
        <fullName evidence="1">Uncharacterized protein</fullName>
    </submittedName>
</protein>
<dbReference type="EMBL" id="AZEX01000018">
    <property type="protein sequence ID" value="KRL61458.1"/>
    <property type="molecule type" value="Genomic_DNA"/>
</dbReference>
<reference evidence="1 2" key="1">
    <citation type="journal article" date="2015" name="Genome Announc.">
        <title>Expanding the biotechnology potential of lactobacilli through comparative genomics of 213 strains and associated genera.</title>
        <authorList>
            <person name="Sun Z."/>
            <person name="Harris H.M."/>
            <person name="McCann A."/>
            <person name="Guo C."/>
            <person name="Argimon S."/>
            <person name="Zhang W."/>
            <person name="Yang X."/>
            <person name="Jeffery I.B."/>
            <person name="Cooney J.C."/>
            <person name="Kagawa T.F."/>
            <person name="Liu W."/>
            <person name="Song Y."/>
            <person name="Salvetti E."/>
            <person name="Wrobel A."/>
            <person name="Rasinkangas P."/>
            <person name="Parkhill J."/>
            <person name="Rea M.C."/>
            <person name="O'Sullivan O."/>
            <person name="Ritari J."/>
            <person name="Douillard F.P."/>
            <person name="Paul Ross R."/>
            <person name="Yang R."/>
            <person name="Briner A.E."/>
            <person name="Felis G.E."/>
            <person name="de Vos W.M."/>
            <person name="Barrangou R."/>
            <person name="Klaenhammer T.R."/>
            <person name="Caufield P.W."/>
            <person name="Cui Y."/>
            <person name="Zhang H."/>
            <person name="O'Toole P.W."/>
        </authorList>
    </citation>
    <scope>NUCLEOTIDE SEQUENCE [LARGE SCALE GENOMIC DNA]</scope>
    <source>
        <strain evidence="1 2">DSM 14340</strain>
    </source>
</reference>
<evidence type="ECO:0000313" key="2">
    <source>
        <dbReference type="Proteomes" id="UP000051264"/>
    </source>
</evidence>
<proteinExistence type="predicted"/>
<sequence>MAQKHFYGKYEITEEQSADQYLATVKLRNAVTQIVIEDDVLAELTAQSILPQTVIHNIIKDPTQLRKPMTISKHNIDQYLD</sequence>
<evidence type="ECO:0000313" key="1">
    <source>
        <dbReference type="EMBL" id="KRL61458.1"/>
    </source>
</evidence>
<gene>
    <name evidence="1" type="ORF">FC69_GL000675</name>
</gene>
<dbReference type="OrthoDB" id="2314311at2"/>
<dbReference type="Proteomes" id="UP000051264">
    <property type="component" value="Unassembled WGS sequence"/>
</dbReference>
<comment type="caution">
    <text evidence="1">The sequence shown here is derived from an EMBL/GenBank/DDBJ whole genome shotgun (WGS) entry which is preliminary data.</text>
</comment>
<dbReference type="eggNOG" id="ENOG5030AF2">
    <property type="taxonomic scope" value="Bacteria"/>
</dbReference>
<dbReference type="AlphaFoldDB" id="A0A0R1S424"/>
<dbReference type="PATRIC" id="fig|1423747.3.peg.690"/>
<organism evidence="1 2">
    <name type="scientific">Latilactobacillus fuchuensis DSM 14340 = JCM 11249</name>
    <dbReference type="NCBI Taxonomy" id="1423747"/>
    <lineage>
        <taxon>Bacteria</taxon>
        <taxon>Bacillati</taxon>
        <taxon>Bacillota</taxon>
        <taxon>Bacilli</taxon>
        <taxon>Lactobacillales</taxon>
        <taxon>Lactobacillaceae</taxon>
        <taxon>Latilactobacillus</taxon>
    </lineage>
</organism>
<dbReference type="RefSeq" id="WP_025082520.1">
    <property type="nucleotide sequence ID" value="NZ_AZEX01000018.1"/>
</dbReference>
<accession>A0A0R1S424</accession>
<name>A0A0R1S424_9LACO</name>